<evidence type="ECO:0000256" key="4">
    <source>
        <dbReference type="ARBA" id="ARBA00022692"/>
    </source>
</evidence>
<feature type="domain" description="Heme-copper oxidase subunit III family profile" evidence="10">
    <location>
        <begin position="2"/>
        <end position="262"/>
    </location>
</feature>
<dbReference type="InterPro" id="IPR035973">
    <property type="entry name" value="Cyt_c_oxidase_su3-like_sf"/>
</dbReference>
<evidence type="ECO:0000256" key="1">
    <source>
        <dbReference type="ARBA" id="ARBA00004141"/>
    </source>
</evidence>
<evidence type="ECO:0000259" key="10">
    <source>
        <dbReference type="PROSITE" id="PS50253"/>
    </source>
</evidence>
<evidence type="ECO:0000313" key="11">
    <source>
        <dbReference type="EMBL" id="ADJ68016.1"/>
    </source>
</evidence>
<proteinExistence type="inferred from homology"/>
<feature type="transmembrane region" description="Helical" evidence="9">
    <location>
        <begin position="129"/>
        <end position="148"/>
    </location>
</feature>
<feature type="transmembrane region" description="Helical" evidence="9">
    <location>
        <begin position="38"/>
        <end position="58"/>
    </location>
</feature>
<evidence type="ECO:0000256" key="8">
    <source>
        <dbReference type="RuleBase" id="RU003375"/>
    </source>
</evidence>
<dbReference type="GO" id="GO:0005739">
    <property type="term" value="C:mitochondrion"/>
    <property type="evidence" value="ECO:0007669"/>
    <property type="project" value="TreeGrafter"/>
</dbReference>
<evidence type="ECO:0000256" key="3">
    <source>
        <dbReference type="ARBA" id="ARBA00015944"/>
    </source>
</evidence>
<name>D9IV30_PANCT</name>
<dbReference type="PROSITE" id="PS50253">
    <property type="entry name" value="COX3"/>
    <property type="match status" value="1"/>
</dbReference>
<evidence type="ECO:0000256" key="2">
    <source>
        <dbReference type="ARBA" id="ARBA00010581"/>
    </source>
</evidence>
<keyword evidence="5" id="KW-1278">Translocase</keyword>
<evidence type="ECO:0000256" key="5">
    <source>
        <dbReference type="ARBA" id="ARBA00022967"/>
    </source>
</evidence>
<dbReference type="InterPro" id="IPR033945">
    <property type="entry name" value="Cyt_c_oxase_su3_dom"/>
</dbReference>
<dbReference type="Gene3D" id="1.20.120.80">
    <property type="entry name" value="Cytochrome c oxidase, subunit III, four-helix bundle"/>
    <property type="match status" value="1"/>
</dbReference>
<comment type="subcellular location">
    <subcellularLocation>
        <location evidence="1">Membrane</location>
        <topology evidence="1">Multi-pass membrane protein</topology>
    </subcellularLocation>
</comment>
<dbReference type="OrthoDB" id="6340938at2759"/>
<dbReference type="InterPro" id="IPR013833">
    <property type="entry name" value="Cyt_c_oxidase_su3_a-hlx"/>
</dbReference>
<dbReference type="InterPro" id="IPR024791">
    <property type="entry name" value="Cyt_c/ubiquinol_Oxase_su3"/>
</dbReference>
<dbReference type="GO" id="GO:0004129">
    <property type="term" value="F:cytochrome-c oxidase activity"/>
    <property type="evidence" value="ECO:0007669"/>
    <property type="project" value="InterPro"/>
</dbReference>
<dbReference type="Pfam" id="PF00510">
    <property type="entry name" value="COX3"/>
    <property type="match status" value="1"/>
</dbReference>
<reference evidence="11" key="1">
    <citation type="journal article" date="2010" name="BMC Genomics">
        <title>The complete mitochondrial genome of the citrus red mite Panonychus citri (Acari: Tetranychidae): high genome rearrangement and extremely truncated tRNAs.</title>
        <authorList>
            <person name="Yuan M.L."/>
            <person name="Wei D.D."/>
            <person name="Wang B.J."/>
            <person name="Dou W."/>
            <person name="Wang J.J."/>
        </authorList>
    </citation>
    <scope>NUCLEOTIDE SEQUENCE</scope>
</reference>
<organism evidence="11">
    <name type="scientific">Panonychus citri</name>
    <name type="common">Citrus red mite</name>
    <name type="synonym">Tetranychus citri</name>
    <dbReference type="NCBI Taxonomy" id="50023"/>
    <lineage>
        <taxon>Eukaryota</taxon>
        <taxon>Metazoa</taxon>
        <taxon>Ecdysozoa</taxon>
        <taxon>Arthropoda</taxon>
        <taxon>Chelicerata</taxon>
        <taxon>Arachnida</taxon>
        <taxon>Acari</taxon>
        <taxon>Acariformes</taxon>
        <taxon>Trombidiformes</taxon>
        <taxon>Prostigmata</taxon>
        <taxon>Eleutherengona</taxon>
        <taxon>Raphignathae</taxon>
        <taxon>Tetranychoidea</taxon>
        <taxon>Tetranychidae</taxon>
        <taxon>Panonychus</taxon>
    </lineage>
</organism>
<dbReference type="PANTHER" id="PTHR11403:SF7">
    <property type="entry name" value="CYTOCHROME C OXIDASE SUBUNIT 3"/>
    <property type="match status" value="1"/>
</dbReference>
<dbReference type="EMBL" id="HM189212">
    <property type="protein sequence ID" value="ADJ68016.1"/>
    <property type="molecule type" value="Genomic_DNA"/>
</dbReference>
<feature type="transmembrane region" description="Helical" evidence="9">
    <location>
        <begin position="78"/>
        <end position="102"/>
    </location>
</feature>
<evidence type="ECO:0000256" key="9">
    <source>
        <dbReference type="SAM" id="Phobius"/>
    </source>
</evidence>
<gene>
    <name evidence="11" type="primary">COX3</name>
</gene>
<comment type="function">
    <text evidence="8">Component of the cytochrome c oxidase, the last enzyme in the mitochondrial electron transport chain which drives oxidative phosphorylation. The respiratory chain contains 3 multisubunit complexes succinate dehydrogenase (complex II, CII), ubiquinol-cytochrome c oxidoreductase (cytochrome b-c1 complex, complex III, CIII) and cytochrome c oxidase (complex IV, CIV), that cooperate to transfer electrons derived from NADH and succinate to molecular oxygen, creating an electrochemical gradient over the inner membrane that drives transmembrane transport and the ATP synthase. Cytochrome c oxidase is the component of the respiratory chain that catalyzes the reduction of oxygen to water. Electrons originating from reduced cytochrome c in the intermembrane space (IMS) are transferred via the dinuclear copper A center (CU(A)) of subunit 2 and heme A of subunit 1 to the active site in subunit 1, a binuclear center (BNC) formed by heme A3 and copper B (CU(B)). The BNC reduces molecular oxygen to 2 water molecules using 4 electrons from cytochrome c in the IMS and 4 protons from the mitochondrial matrix.</text>
</comment>
<dbReference type="PANTHER" id="PTHR11403">
    <property type="entry name" value="CYTOCHROME C OXIDASE SUBUNIT III"/>
    <property type="match status" value="1"/>
</dbReference>
<feature type="transmembrane region" description="Helical" evidence="9">
    <location>
        <begin position="7"/>
        <end position="26"/>
    </location>
</feature>
<dbReference type="SUPFAM" id="SSF81452">
    <property type="entry name" value="Cytochrome c oxidase subunit III-like"/>
    <property type="match status" value="1"/>
</dbReference>
<geneLocation type="mitochondrion" evidence="11"/>
<comment type="similarity">
    <text evidence="2 8">Belongs to the cytochrome c oxidase subunit 3 family.</text>
</comment>
<dbReference type="GO" id="GO:0006123">
    <property type="term" value="P:mitochondrial electron transport, cytochrome c to oxygen"/>
    <property type="evidence" value="ECO:0007669"/>
    <property type="project" value="TreeGrafter"/>
</dbReference>
<keyword evidence="8 11" id="KW-0496">Mitochondrion</keyword>
<dbReference type="InterPro" id="IPR000298">
    <property type="entry name" value="Cyt_c_oxidase-like_su3"/>
</dbReference>
<evidence type="ECO:0000256" key="7">
    <source>
        <dbReference type="ARBA" id="ARBA00023136"/>
    </source>
</evidence>
<sequence>MLNMNYFFINLSPSPIMYTIMLFFFLNCLNNFFWKIQNYLMVLILIFSFFFFLFYKNFSMMSNENNLMGFFTWKKKKIISNGFIMFIISEMMVFISLFWSYIHNAFSPNIFMGNFWPPKGIIPSNPTSMIIFGTSILLSSSFIIMISHNYMIEKNYKFKTLLNFLFCLIMGLMFIDMQILEMSSFYMKLNFNFNDSIFSSSFILTTSLHASHVILGLMALFHSFLLLLNNNMNIYNYLSFECSVWYWHFVDYIWIVVFSLFY</sequence>
<keyword evidence="7 9" id="KW-0472">Membrane</keyword>
<protein>
    <recommendedName>
        <fullName evidence="3 8">Cytochrome c oxidase subunit 3</fullName>
    </recommendedName>
</protein>
<dbReference type="CDD" id="cd01665">
    <property type="entry name" value="Cyt_c_Oxidase_III"/>
    <property type="match status" value="1"/>
</dbReference>
<keyword evidence="4 8" id="KW-0812">Transmembrane</keyword>
<feature type="transmembrane region" description="Helical" evidence="9">
    <location>
        <begin position="160"/>
        <end position="180"/>
    </location>
</feature>
<keyword evidence="6 9" id="KW-1133">Transmembrane helix</keyword>
<feature type="transmembrane region" description="Helical" evidence="9">
    <location>
        <begin position="200"/>
        <end position="228"/>
    </location>
</feature>
<evidence type="ECO:0000256" key="6">
    <source>
        <dbReference type="ARBA" id="ARBA00022989"/>
    </source>
</evidence>
<dbReference type="AlphaFoldDB" id="D9IV30"/>
<feature type="transmembrane region" description="Helical" evidence="9">
    <location>
        <begin position="240"/>
        <end position="261"/>
    </location>
</feature>
<dbReference type="GO" id="GO:0016020">
    <property type="term" value="C:membrane"/>
    <property type="evidence" value="ECO:0007669"/>
    <property type="project" value="UniProtKB-SubCell"/>
</dbReference>
<accession>D9IV30</accession>